<dbReference type="InterPro" id="IPR052964">
    <property type="entry name" value="Sporulation_signal_mat"/>
</dbReference>
<feature type="compositionally biased region" description="Basic residues" evidence="5">
    <location>
        <begin position="328"/>
        <end position="347"/>
    </location>
</feature>
<dbReference type="PANTHER" id="PTHR39535:SF2">
    <property type="entry name" value="HTTM DOMAIN-CONTAINING PROTEIN"/>
    <property type="match status" value="1"/>
</dbReference>
<gene>
    <name evidence="8" type="ORF">GCM10023175_36820</name>
</gene>
<dbReference type="Pfam" id="PF05090">
    <property type="entry name" value="HTTM"/>
    <property type="match status" value="1"/>
</dbReference>
<feature type="transmembrane region" description="Helical" evidence="6">
    <location>
        <begin position="127"/>
        <end position="145"/>
    </location>
</feature>
<keyword evidence="2 6" id="KW-0812">Transmembrane</keyword>
<feature type="transmembrane region" description="Helical" evidence="6">
    <location>
        <begin position="249"/>
        <end position="275"/>
    </location>
</feature>
<feature type="region of interest" description="Disordered" evidence="5">
    <location>
        <begin position="301"/>
        <end position="347"/>
    </location>
</feature>
<protein>
    <recommendedName>
        <fullName evidence="7">HTTM-like domain-containing protein</fullName>
    </recommendedName>
</protein>
<reference evidence="9" key="1">
    <citation type="journal article" date="2019" name="Int. J. Syst. Evol. Microbiol.">
        <title>The Global Catalogue of Microorganisms (GCM) 10K type strain sequencing project: providing services to taxonomists for standard genome sequencing and annotation.</title>
        <authorList>
            <consortium name="The Broad Institute Genomics Platform"/>
            <consortium name="The Broad Institute Genome Sequencing Center for Infectious Disease"/>
            <person name="Wu L."/>
            <person name="Ma J."/>
        </authorList>
    </citation>
    <scope>NUCLEOTIDE SEQUENCE [LARGE SCALE GENOMIC DNA]</scope>
    <source>
        <strain evidence="9">JCM 17906</strain>
    </source>
</reference>
<evidence type="ECO:0000256" key="2">
    <source>
        <dbReference type="ARBA" id="ARBA00022692"/>
    </source>
</evidence>
<evidence type="ECO:0000256" key="3">
    <source>
        <dbReference type="ARBA" id="ARBA00022989"/>
    </source>
</evidence>
<evidence type="ECO:0000256" key="6">
    <source>
        <dbReference type="SAM" id="Phobius"/>
    </source>
</evidence>
<keyword evidence="3 6" id="KW-1133">Transmembrane helix</keyword>
<proteinExistence type="predicted"/>
<keyword evidence="9" id="KW-1185">Reference proteome</keyword>
<dbReference type="Proteomes" id="UP001501598">
    <property type="component" value="Unassembled WGS sequence"/>
</dbReference>
<dbReference type="InterPro" id="IPR053934">
    <property type="entry name" value="HTTM_dom"/>
</dbReference>
<evidence type="ECO:0000259" key="7">
    <source>
        <dbReference type="SMART" id="SM00752"/>
    </source>
</evidence>
<dbReference type="PANTHER" id="PTHR39535">
    <property type="entry name" value="SPORULATION-DELAYING PROTEIN SDPB"/>
    <property type="match status" value="1"/>
</dbReference>
<comment type="subcellular location">
    <subcellularLocation>
        <location evidence="1">Endomembrane system</location>
        <topology evidence="1">Multi-pass membrane protein</topology>
    </subcellularLocation>
</comment>
<dbReference type="InterPro" id="IPR011020">
    <property type="entry name" value="HTTM-like"/>
</dbReference>
<dbReference type="EMBL" id="BAABGT010000047">
    <property type="protein sequence ID" value="GAA4549193.1"/>
    <property type="molecule type" value="Genomic_DNA"/>
</dbReference>
<accession>A0ABP8RU04</accession>
<evidence type="ECO:0000313" key="9">
    <source>
        <dbReference type="Proteomes" id="UP001501598"/>
    </source>
</evidence>
<evidence type="ECO:0000256" key="5">
    <source>
        <dbReference type="SAM" id="MobiDB-lite"/>
    </source>
</evidence>
<comment type="caution">
    <text evidence="8">The sequence shown here is derived from an EMBL/GenBank/DDBJ whole genome shotgun (WGS) entry which is preliminary data.</text>
</comment>
<dbReference type="RefSeq" id="WP_345419704.1">
    <property type="nucleotide sequence ID" value="NZ_BAABGT010000047.1"/>
</dbReference>
<feature type="transmembrane region" description="Helical" evidence="6">
    <location>
        <begin position="26"/>
        <end position="45"/>
    </location>
</feature>
<feature type="transmembrane region" description="Helical" evidence="6">
    <location>
        <begin position="220"/>
        <end position="242"/>
    </location>
</feature>
<name>A0ABP8RU04_9PSEU</name>
<dbReference type="SMART" id="SM00752">
    <property type="entry name" value="HTTM"/>
    <property type="match status" value="1"/>
</dbReference>
<evidence type="ECO:0000313" key="8">
    <source>
        <dbReference type="EMBL" id="GAA4549193.1"/>
    </source>
</evidence>
<organism evidence="8 9">
    <name type="scientific">Pseudonocardia xishanensis</name>
    <dbReference type="NCBI Taxonomy" id="630995"/>
    <lineage>
        <taxon>Bacteria</taxon>
        <taxon>Bacillati</taxon>
        <taxon>Actinomycetota</taxon>
        <taxon>Actinomycetes</taxon>
        <taxon>Pseudonocardiales</taxon>
        <taxon>Pseudonocardiaceae</taxon>
        <taxon>Pseudonocardia</taxon>
    </lineage>
</organism>
<keyword evidence="4 6" id="KW-0472">Membrane</keyword>
<feature type="compositionally biased region" description="Low complexity" evidence="5">
    <location>
        <begin position="316"/>
        <end position="325"/>
    </location>
</feature>
<evidence type="ECO:0000256" key="4">
    <source>
        <dbReference type="ARBA" id="ARBA00023136"/>
    </source>
</evidence>
<evidence type="ECO:0000256" key="1">
    <source>
        <dbReference type="ARBA" id="ARBA00004127"/>
    </source>
</evidence>
<feature type="domain" description="HTTM-like" evidence="7">
    <location>
        <begin position="17"/>
        <end position="286"/>
    </location>
</feature>
<sequence>MRAAFGGIRRGWTTFWFRPEPTSTIAVVRIVFGFVATLWTLSQAVNLLTFYGPDGVFPVVPVPGVGAWTLLSISTSAPVVIGLWVVTLFGAVGVMIGFRTRLATVLLLVGVLSFERRNPMILNAGDVLLRNLAFYFIFAPAGAALSVDRWRRARDRFWEFPLRAPWALRLMQIQLSVIYLSTVWGKLQGDLWRNGTAVSYALRVADILRFPTPSFLTESVVLVEIMTFGTLGLELALAIFVWNRTLRPWILALGVLLHLSIDFSIMVGFFTLLMLTTYLTFLPPESACRLVRSARQRLGRWKARRRPPVAPPPESPSGVPAANSRPDPHRRPHRVRRPSKRVHTGRR</sequence>